<evidence type="ECO:0000313" key="1">
    <source>
        <dbReference type="EMBL" id="SPJ89671.1"/>
    </source>
</evidence>
<reference evidence="1" key="1">
    <citation type="submission" date="2018-03" db="EMBL/GenBank/DDBJ databases">
        <authorList>
            <person name="Guldener U."/>
        </authorList>
    </citation>
    <scope>NUCLEOTIDE SEQUENCE</scope>
</reference>
<comment type="caution">
    <text evidence="1">The sequence shown here is derived from an EMBL/GenBank/DDBJ whole genome shotgun (WGS) entry which is preliminary data.</text>
</comment>
<accession>A0AAE8MLF8</accession>
<keyword evidence="2" id="KW-1185">Reference proteome</keyword>
<sequence>MTPTVISDDRKSNKPPLRADIVPELHQCSNRDVLEAEKRLDIFVWEPDYHGSTPEMASMLLQHEVLDFILQRLGDFKKPVVKLYLEQAPEQVDGAQYTKRFAHETWGEVL</sequence>
<dbReference type="AlphaFoldDB" id="A0AAE8MLF8"/>
<protein>
    <submittedName>
        <fullName evidence="1">Uncharacterized protein</fullName>
    </submittedName>
</protein>
<name>A0AAE8MLF8_9HYPO</name>
<proteinExistence type="predicted"/>
<organism evidence="1 2">
    <name type="scientific">Fusarium torulosum</name>
    <dbReference type="NCBI Taxonomy" id="33205"/>
    <lineage>
        <taxon>Eukaryota</taxon>
        <taxon>Fungi</taxon>
        <taxon>Dikarya</taxon>
        <taxon>Ascomycota</taxon>
        <taxon>Pezizomycotina</taxon>
        <taxon>Sordariomycetes</taxon>
        <taxon>Hypocreomycetidae</taxon>
        <taxon>Hypocreales</taxon>
        <taxon>Nectriaceae</taxon>
        <taxon>Fusarium</taxon>
    </lineage>
</organism>
<dbReference type="EMBL" id="ONZP01000692">
    <property type="protein sequence ID" value="SPJ89671.1"/>
    <property type="molecule type" value="Genomic_DNA"/>
</dbReference>
<evidence type="ECO:0000313" key="2">
    <source>
        <dbReference type="Proteomes" id="UP001187734"/>
    </source>
</evidence>
<dbReference type="Proteomes" id="UP001187734">
    <property type="component" value="Unassembled WGS sequence"/>
</dbReference>
<gene>
    <name evidence="1" type="ORF">FTOL_13032</name>
</gene>